<evidence type="ECO:0000256" key="6">
    <source>
        <dbReference type="SAM" id="Phobius"/>
    </source>
</evidence>
<feature type="transmembrane region" description="Helical" evidence="6">
    <location>
        <begin position="214"/>
        <end position="239"/>
    </location>
</feature>
<organism evidence="7 8">
    <name type="scientific">Palleronia abyssalis</name>
    <dbReference type="NCBI Taxonomy" id="1501240"/>
    <lineage>
        <taxon>Bacteria</taxon>
        <taxon>Pseudomonadati</taxon>
        <taxon>Pseudomonadota</taxon>
        <taxon>Alphaproteobacteria</taxon>
        <taxon>Rhodobacterales</taxon>
        <taxon>Roseobacteraceae</taxon>
        <taxon>Palleronia</taxon>
    </lineage>
</organism>
<feature type="transmembrane region" description="Helical" evidence="6">
    <location>
        <begin position="245"/>
        <end position="270"/>
    </location>
</feature>
<name>A0A2R8BQ66_9RHOB</name>
<proteinExistence type="inferred from homology"/>
<feature type="transmembrane region" description="Helical" evidence="6">
    <location>
        <begin position="12"/>
        <end position="30"/>
    </location>
</feature>
<evidence type="ECO:0000256" key="3">
    <source>
        <dbReference type="ARBA" id="ARBA00022692"/>
    </source>
</evidence>
<feature type="transmembrane region" description="Helical" evidence="6">
    <location>
        <begin position="277"/>
        <end position="295"/>
    </location>
</feature>
<accession>A0A2R8BQ66</accession>
<keyword evidence="3 6" id="KW-0812">Transmembrane</keyword>
<evidence type="ECO:0000313" key="8">
    <source>
        <dbReference type="Proteomes" id="UP000244912"/>
    </source>
</evidence>
<dbReference type="Proteomes" id="UP000244912">
    <property type="component" value="Unassembled WGS sequence"/>
</dbReference>
<evidence type="ECO:0008006" key="9">
    <source>
        <dbReference type="Google" id="ProtNLM"/>
    </source>
</evidence>
<dbReference type="InterPro" id="IPR002549">
    <property type="entry name" value="AI-2E-like"/>
</dbReference>
<dbReference type="GO" id="GO:0016020">
    <property type="term" value="C:membrane"/>
    <property type="evidence" value="ECO:0007669"/>
    <property type="project" value="UniProtKB-SubCell"/>
</dbReference>
<reference evidence="7 8" key="1">
    <citation type="submission" date="2018-03" db="EMBL/GenBank/DDBJ databases">
        <authorList>
            <person name="Keele B.F."/>
        </authorList>
    </citation>
    <scope>NUCLEOTIDE SEQUENCE [LARGE SCALE GENOMIC DNA]</scope>
    <source>
        <strain evidence="7 8">CECT 8504</strain>
    </source>
</reference>
<dbReference type="PANTHER" id="PTHR21716">
    <property type="entry name" value="TRANSMEMBRANE PROTEIN"/>
    <property type="match status" value="1"/>
</dbReference>
<feature type="transmembrane region" description="Helical" evidence="6">
    <location>
        <begin position="36"/>
        <end position="56"/>
    </location>
</feature>
<keyword evidence="4 6" id="KW-1133">Transmembrane helix</keyword>
<evidence type="ECO:0000256" key="1">
    <source>
        <dbReference type="ARBA" id="ARBA00004141"/>
    </source>
</evidence>
<keyword evidence="8" id="KW-1185">Reference proteome</keyword>
<evidence type="ECO:0000256" key="2">
    <source>
        <dbReference type="ARBA" id="ARBA00009773"/>
    </source>
</evidence>
<dbReference type="PANTHER" id="PTHR21716:SF16">
    <property type="entry name" value="BLL1467 PROTEIN"/>
    <property type="match status" value="1"/>
</dbReference>
<evidence type="ECO:0000256" key="5">
    <source>
        <dbReference type="ARBA" id="ARBA00023136"/>
    </source>
</evidence>
<dbReference type="GO" id="GO:0055085">
    <property type="term" value="P:transmembrane transport"/>
    <property type="evidence" value="ECO:0007669"/>
    <property type="project" value="TreeGrafter"/>
</dbReference>
<feature type="transmembrane region" description="Helical" evidence="6">
    <location>
        <begin position="68"/>
        <end position="89"/>
    </location>
</feature>
<dbReference type="AlphaFoldDB" id="A0A2R8BQ66"/>
<protein>
    <recommendedName>
        <fullName evidence="9">AI-2 transport protein TqsA</fullName>
    </recommendedName>
</protein>
<dbReference type="EMBL" id="ONZF01000001">
    <property type="protein sequence ID" value="SPJ22323.1"/>
    <property type="molecule type" value="Genomic_DNA"/>
</dbReference>
<keyword evidence="5 6" id="KW-0472">Membrane</keyword>
<sequence length="365" mass="39525">MNDDQARRIQTASNIALIVAGVAAICWGLYVAQSVLAPTVLALVFGVVLSPLSDFWERLGLMRGLSALLSLVLSLFLIVLIAGLALPVAERLITAWPTILEETRGFVYQFQAMLQGLEAAGEEMREAVAGAEQQAAETASEDAASGGAAFALPSTADALFLAPSVLGQSITFVGVLFFFLLTRNEVYAWIATHVAPDDAEKETARRLKHAEREVARYFLTISVVNLGFGICTVIAMTILGVPSPLLWGVAVAVLNFVLYLGPAIIFVALLLTGLVVFDGWFVIVPALTFLGLNMIEAQFVTPTAIGRTMKVNPLLVFFALVFFLWLWGPVGGFVAIPMLLWALSLSQEITATRKELRREIEPDRK</sequence>
<comment type="similarity">
    <text evidence="2">Belongs to the autoinducer-2 exporter (AI-2E) (TC 2.A.86) family.</text>
</comment>
<gene>
    <name evidence="7" type="ORF">PAA8504_00113</name>
</gene>
<evidence type="ECO:0000313" key="7">
    <source>
        <dbReference type="EMBL" id="SPJ22323.1"/>
    </source>
</evidence>
<comment type="subcellular location">
    <subcellularLocation>
        <location evidence="1">Membrane</location>
        <topology evidence="1">Multi-pass membrane protein</topology>
    </subcellularLocation>
</comment>
<feature type="transmembrane region" description="Helical" evidence="6">
    <location>
        <begin position="160"/>
        <end position="181"/>
    </location>
</feature>
<dbReference type="Pfam" id="PF01594">
    <property type="entry name" value="AI-2E_transport"/>
    <property type="match status" value="1"/>
</dbReference>
<evidence type="ECO:0000256" key="4">
    <source>
        <dbReference type="ARBA" id="ARBA00022989"/>
    </source>
</evidence>
<feature type="transmembrane region" description="Helical" evidence="6">
    <location>
        <begin position="315"/>
        <end position="343"/>
    </location>
</feature>
<dbReference type="RefSeq" id="WP_181375655.1">
    <property type="nucleotide sequence ID" value="NZ_ONZF01000001.1"/>
</dbReference>